<proteinExistence type="inferred from homology"/>
<dbReference type="RefSeq" id="WP_326621077.1">
    <property type="nucleotide sequence ID" value="NZ_CP109106.1"/>
</dbReference>
<keyword evidence="12" id="KW-1185">Reference proteome</keyword>
<feature type="active site" description="Proton donor/acceptor" evidence="9">
    <location>
        <position position="446"/>
    </location>
</feature>
<dbReference type="EC" id="3.4.13.22" evidence="9"/>
<dbReference type="CDD" id="cd14843">
    <property type="entry name" value="D-Ala-D-Ala_dipeptidase_like"/>
    <property type="match status" value="1"/>
</dbReference>
<dbReference type="InterPro" id="IPR003010">
    <property type="entry name" value="C-N_Hydrolase"/>
</dbReference>
<comment type="cofactor">
    <cofactor evidence="9">
        <name>Zn(2+)</name>
        <dbReference type="ChEBI" id="CHEBI:29105"/>
    </cofactor>
    <text evidence="9">Binds 1 zinc ion per subunit.</text>
</comment>
<gene>
    <name evidence="11" type="ORF">OG863_27940</name>
</gene>
<evidence type="ECO:0000256" key="1">
    <source>
        <dbReference type="ARBA" id="ARBA00001362"/>
    </source>
</evidence>
<dbReference type="InterPro" id="IPR009045">
    <property type="entry name" value="Zn_M74/Hedgehog-like"/>
</dbReference>
<reference evidence="11 12" key="1">
    <citation type="submission" date="2022-10" db="EMBL/GenBank/DDBJ databases">
        <title>The complete genomes of actinobacterial strains from the NBC collection.</title>
        <authorList>
            <person name="Joergensen T.S."/>
            <person name="Alvarez Arevalo M."/>
            <person name="Sterndorff E.B."/>
            <person name="Faurdal D."/>
            <person name="Vuksanovic O."/>
            <person name="Mourched A.-S."/>
            <person name="Charusanti P."/>
            <person name="Shaw S."/>
            <person name="Blin K."/>
            <person name="Weber T."/>
        </authorList>
    </citation>
    <scope>NUCLEOTIDE SEQUENCE [LARGE SCALE GENOMIC DNA]</scope>
    <source>
        <strain evidence="11 12">NBC 01774</strain>
    </source>
</reference>
<dbReference type="SUPFAM" id="SSF55166">
    <property type="entry name" value="Hedgehog/DD-peptidase"/>
    <property type="match status" value="1"/>
</dbReference>
<keyword evidence="4 9" id="KW-0378">Hydrolase</keyword>
<dbReference type="GO" id="GO:0004180">
    <property type="term" value="F:carboxypeptidase activity"/>
    <property type="evidence" value="ECO:0007669"/>
    <property type="project" value="UniProtKB-KW"/>
</dbReference>
<feature type="domain" description="CN hydrolase" evidence="10">
    <location>
        <begin position="1"/>
        <end position="258"/>
    </location>
</feature>
<keyword evidence="11" id="KW-0121">Carboxypeptidase</keyword>
<dbReference type="PANTHER" id="PTHR43126">
    <property type="entry name" value="D-ALANYL-D-ALANINE DIPEPTIDASE"/>
    <property type="match status" value="1"/>
</dbReference>
<dbReference type="HAMAP" id="MF_01924">
    <property type="entry name" value="A_A_dipeptidase"/>
    <property type="match status" value="1"/>
</dbReference>
<evidence type="ECO:0000256" key="2">
    <source>
        <dbReference type="ARBA" id="ARBA00022670"/>
    </source>
</evidence>
<evidence type="ECO:0000259" key="10">
    <source>
        <dbReference type="PROSITE" id="PS50263"/>
    </source>
</evidence>
<evidence type="ECO:0000256" key="6">
    <source>
        <dbReference type="ARBA" id="ARBA00022997"/>
    </source>
</evidence>
<dbReference type="Pfam" id="PF01427">
    <property type="entry name" value="Peptidase_M15"/>
    <property type="match status" value="1"/>
</dbReference>
<accession>A0ABZ1FMC0</accession>
<evidence type="ECO:0000256" key="7">
    <source>
        <dbReference type="ARBA" id="ARBA00023049"/>
    </source>
</evidence>
<sequence length="482" mass="51235">MIIAAAQFTPVPGDIEANAARMAALLTEAAERGAGLVLFSELALTHYDRHLIAADPAGLTVTEDDARLTPIREACRRTGVAAVVNAAGRTGGDGDRPAISSFVLGPDGTLLTRYDKIHLFEGEGEGEGANEGESESALFAPGTADGRFTLGGIRFALATCFDNSFPEVPARAAADGCRVYLASSFHDSAQRVAQYGQLAREHGLHVLLANGTGTGHSGPGCGLSGVWLPSGERVAAAAEWTVPVPGDGAELVLSDVRDLITLMADPAVAAIPVRECGEPLVDVRTAAPELLVAELRDDERGAYAQLREGVLKRLLAAQRALPDGLRLKIVEGYRPLELQRRYFEEYVDELRALHPDRDAGHLHQAASRYVSPPGIAPHSAGGAVDLTLVTTEGEDVDMGTPINASPEESNGACYTGAPDLSPAARTHRRVLNAALDSAGLVNYPTEWWHWSYGDRYWALATGADHALYGPKEWDGPEEWDGR</sequence>
<evidence type="ECO:0000256" key="9">
    <source>
        <dbReference type="HAMAP-Rule" id="MF_01924"/>
    </source>
</evidence>
<comment type="function">
    <text evidence="9">Catalyzes hydrolysis of the D-alanyl-D-alanine dipeptide.</text>
</comment>
<feature type="binding site" evidence="9">
    <location>
        <position position="449"/>
    </location>
    <ligand>
        <name>Zn(2+)</name>
        <dbReference type="ChEBI" id="CHEBI:29105"/>
        <note>catalytic</note>
    </ligand>
</feature>
<evidence type="ECO:0000256" key="5">
    <source>
        <dbReference type="ARBA" id="ARBA00022833"/>
    </source>
</evidence>
<dbReference type="CDD" id="cd07197">
    <property type="entry name" value="nitrilase"/>
    <property type="match status" value="1"/>
</dbReference>
<organism evidence="11 12">
    <name type="scientific">Streptomyces decoyicus</name>
    <dbReference type="NCBI Taxonomy" id="249567"/>
    <lineage>
        <taxon>Bacteria</taxon>
        <taxon>Bacillati</taxon>
        <taxon>Actinomycetota</taxon>
        <taxon>Actinomycetes</taxon>
        <taxon>Kitasatosporales</taxon>
        <taxon>Streptomycetaceae</taxon>
        <taxon>Streptomyces</taxon>
    </lineage>
</organism>
<keyword evidence="5 9" id="KW-0862">Zinc</keyword>
<comment type="catalytic activity">
    <reaction evidence="1 9">
        <text>D-alanyl-D-alanine + H2O = 2 D-alanine</text>
        <dbReference type="Rhea" id="RHEA:20661"/>
        <dbReference type="ChEBI" id="CHEBI:15377"/>
        <dbReference type="ChEBI" id="CHEBI:57416"/>
        <dbReference type="ChEBI" id="CHEBI:57822"/>
        <dbReference type="EC" id="3.4.13.22"/>
    </reaction>
</comment>
<dbReference type="PANTHER" id="PTHR43126:SF2">
    <property type="entry name" value="D-ALANYL-D-ALANINE DIPEPTIDASE"/>
    <property type="match status" value="1"/>
</dbReference>
<keyword evidence="8" id="KW-0961">Cell wall biogenesis/degradation</keyword>
<dbReference type="InterPro" id="IPR000755">
    <property type="entry name" value="A_A_dipeptidase"/>
</dbReference>
<keyword evidence="6 9" id="KW-0224">Dipeptidase</keyword>
<keyword evidence="3 9" id="KW-0479">Metal-binding</keyword>
<name>A0ABZ1FMC0_9ACTN</name>
<evidence type="ECO:0000313" key="12">
    <source>
        <dbReference type="Proteomes" id="UP001344251"/>
    </source>
</evidence>
<evidence type="ECO:0000313" key="11">
    <source>
        <dbReference type="EMBL" id="WSB71465.1"/>
    </source>
</evidence>
<dbReference type="Pfam" id="PF00795">
    <property type="entry name" value="CN_hydrolase"/>
    <property type="match status" value="1"/>
</dbReference>
<comment type="similarity">
    <text evidence="9">Belongs to the peptidase M15D family.</text>
</comment>
<feature type="site" description="Transition state stabilizer" evidence="9">
    <location>
        <position position="334"/>
    </location>
</feature>
<keyword evidence="2 9" id="KW-0645">Protease</keyword>
<keyword evidence="7 9" id="KW-0482">Metalloprotease</keyword>
<dbReference type="Gene3D" id="3.60.110.10">
    <property type="entry name" value="Carbon-nitrogen hydrolase"/>
    <property type="match status" value="1"/>
</dbReference>
<evidence type="ECO:0000256" key="8">
    <source>
        <dbReference type="ARBA" id="ARBA00023316"/>
    </source>
</evidence>
<protein>
    <recommendedName>
        <fullName evidence="9">D-alanyl-D-alanine dipeptidase</fullName>
        <shortName evidence="9">D-Ala-D-Ala dipeptidase</shortName>
        <ecNumber evidence="9">3.4.13.22</ecNumber>
    </recommendedName>
</protein>
<evidence type="ECO:0000256" key="4">
    <source>
        <dbReference type="ARBA" id="ARBA00022801"/>
    </source>
</evidence>
<dbReference type="Gene3D" id="3.30.1380.10">
    <property type="match status" value="1"/>
</dbReference>
<dbReference type="PROSITE" id="PS50263">
    <property type="entry name" value="CN_HYDROLASE"/>
    <property type="match status" value="1"/>
</dbReference>
<dbReference type="EMBL" id="CP109106">
    <property type="protein sequence ID" value="WSB71465.1"/>
    <property type="molecule type" value="Genomic_DNA"/>
</dbReference>
<dbReference type="Proteomes" id="UP001344251">
    <property type="component" value="Chromosome"/>
</dbReference>
<dbReference type="SUPFAM" id="SSF56317">
    <property type="entry name" value="Carbon-nitrogen hydrolase"/>
    <property type="match status" value="1"/>
</dbReference>
<dbReference type="InterPro" id="IPR036526">
    <property type="entry name" value="C-N_Hydrolase_sf"/>
</dbReference>
<feature type="binding site" evidence="9">
    <location>
        <position position="385"/>
    </location>
    <ligand>
        <name>Zn(2+)</name>
        <dbReference type="ChEBI" id="CHEBI:29105"/>
        <note>catalytic</note>
    </ligand>
</feature>
<evidence type="ECO:0000256" key="3">
    <source>
        <dbReference type="ARBA" id="ARBA00022723"/>
    </source>
</evidence>
<feature type="binding site" evidence="9">
    <location>
        <position position="378"/>
    </location>
    <ligand>
        <name>Zn(2+)</name>
        <dbReference type="ChEBI" id="CHEBI:29105"/>
        <note>catalytic</note>
    </ligand>
</feature>